<evidence type="ECO:0000256" key="1">
    <source>
        <dbReference type="ARBA" id="ARBA00004432"/>
    </source>
</evidence>
<comment type="catalytic activity">
    <reaction evidence="20">
        <text>D-glucuronate(out) + H(+)(out) = D-glucuronate(in) + H(+)(in)</text>
        <dbReference type="Rhea" id="RHEA:72591"/>
        <dbReference type="ChEBI" id="CHEBI:15378"/>
        <dbReference type="ChEBI" id="CHEBI:58720"/>
    </reaction>
    <physiologicalReaction direction="left-to-right" evidence="20">
        <dbReference type="Rhea" id="RHEA:72592"/>
    </physiologicalReaction>
</comment>
<dbReference type="InterPro" id="IPR036259">
    <property type="entry name" value="MFS_trans_sf"/>
</dbReference>
<proteinExistence type="predicted"/>
<dbReference type="GO" id="GO:0006820">
    <property type="term" value="P:monoatomic anion transport"/>
    <property type="evidence" value="ECO:0007669"/>
    <property type="project" value="TreeGrafter"/>
</dbReference>
<feature type="transmembrane region" description="Helical" evidence="27">
    <location>
        <begin position="435"/>
        <end position="460"/>
    </location>
</feature>
<keyword evidence="13" id="KW-0458">Lysosome</keyword>
<comment type="function">
    <text evidence="21">Receptor for CM101, a polysaccharide produced by group B Streptococcus with antipathoangiogenic properties.</text>
</comment>
<dbReference type="GO" id="GO:0030672">
    <property type="term" value="C:synaptic vesicle membrane"/>
    <property type="evidence" value="ECO:0007669"/>
    <property type="project" value="UniProtKB-SubCell"/>
</dbReference>
<comment type="subcellular location">
    <subcellularLocation>
        <location evidence="2">Basolateral cell membrane</location>
        <topology evidence="2">Multi-pass membrane protein</topology>
    </subcellularLocation>
    <subcellularLocation>
        <location evidence="3">Cytoplasmic vesicle</location>
        <location evidence="3">Secretory vesicle membrane</location>
        <topology evidence="3">Multi-pass membrane protein</topology>
    </subcellularLocation>
    <subcellularLocation>
        <location evidence="1">Cytoplasmic vesicle</location>
        <location evidence="1">Secretory vesicle</location>
        <location evidence="1">Synaptic vesicle membrane</location>
    </subcellularLocation>
    <subcellularLocation>
        <location evidence="4">Lysosome membrane</location>
    </subcellularLocation>
</comment>
<gene>
    <name evidence="29" type="primary">SLC17A5</name>
    <name evidence="29" type="ORF">AOXY_G30463</name>
</gene>
<comment type="caution">
    <text evidence="29">The sequence shown here is derived from an EMBL/GenBank/DDBJ whole genome shotgun (WGS) entry which is preliminary data.</text>
</comment>
<keyword evidence="10" id="KW-0770">Synapse</keyword>
<dbReference type="Gene3D" id="1.20.1250.20">
    <property type="entry name" value="MFS general substrate transporter like domains"/>
    <property type="match status" value="2"/>
</dbReference>
<evidence type="ECO:0000256" key="11">
    <source>
        <dbReference type="ARBA" id="ARBA00023136"/>
    </source>
</evidence>
<dbReference type="PROSITE" id="PS50850">
    <property type="entry name" value="MFS"/>
    <property type="match status" value="1"/>
</dbReference>
<name>A0AAD8CKD3_ACIOX</name>
<dbReference type="Pfam" id="PF07690">
    <property type="entry name" value="MFS_1"/>
    <property type="match status" value="1"/>
</dbReference>
<feature type="region of interest" description="Disordered" evidence="26">
    <location>
        <begin position="1"/>
        <end position="33"/>
    </location>
</feature>
<organism evidence="29 30">
    <name type="scientific">Acipenser oxyrinchus oxyrinchus</name>
    <dbReference type="NCBI Taxonomy" id="40147"/>
    <lineage>
        <taxon>Eukaryota</taxon>
        <taxon>Metazoa</taxon>
        <taxon>Chordata</taxon>
        <taxon>Craniata</taxon>
        <taxon>Vertebrata</taxon>
        <taxon>Euteleostomi</taxon>
        <taxon>Actinopterygii</taxon>
        <taxon>Chondrostei</taxon>
        <taxon>Acipenseriformes</taxon>
        <taxon>Acipenseridae</taxon>
        <taxon>Acipenser</taxon>
    </lineage>
</organism>
<evidence type="ECO:0000256" key="12">
    <source>
        <dbReference type="ARBA" id="ARBA00023180"/>
    </source>
</evidence>
<keyword evidence="5" id="KW-0813">Transport</keyword>
<comment type="catalytic activity">
    <reaction evidence="15">
        <text>2 nitrate(out) + H(+)(out) = 2 nitrate(in) + H(+)(in)</text>
        <dbReference type="Rhea" id="RHEA:71539"/>
        <dbReference type="ChEBI" id="CHEBI:15378"/>
        <dbReference type="ChEBI" id="CHEBI:17632"/>
    </reaction>
    <physiologicalReaction direction="left-to-right" evidence="15">
        <dbReference type="Rhea" id="RHEA:71540"/>
    </physiologicalReaction>
</comment>
<keyword evidence="11 27" id="KW-0472">Membrane</keyword>
<feature type="transmembrane region" description="Helical" evidence="27">
    <location>
        <begin position="339"/>
        <end position="362"/>
    </location>
</feature>
<evidence type="ECO:0000256" key="8">
    <source>
        <dbReference type="ARBA" id="ARBA00022847"/>
    </source>
</evidence>
<evidence type="ECO:0000256" key="21">
    <source>
        <dbReference type="ARBA" id="ARBA00056891"/>
    </source>
</evidence>
<keyword evidence="7 27" id="KW-0812">Transmembrane</keyword>
<evidence type="ECO:0000256" key="16">
    <source>
        <dbReference type="ARBA" id="ARBA00050554"/>
    </source>
</evidence>
<dbReference type="AlphaFoldDB" id="A0AAD8CKD3"/>
<dbReference type="EMBL" id="JAGXEW010000043">
    <property type="protein sequence ID" value="KAK1153117.1"/>
    <property type="molecule type" value="Genomic_DNA"/>
</dbReference>
<feature type="transmembrane region" description="Helical" evidence="27">
    <location>
        <begin position="147"/>
        <end position="167"/>
    </location>
</feature>
<dbReference type="GO" id="GO:0016324">
    <property type="term" value="C:apical plasma membrane"/>
    <property type="evidence" value="ECO:0007669"/>
    <property type="project" value="TreeGrafter"/>
</dbReference>
<feature type="transmembrane region" description="Helical" evidence="27">
    <location>
        <begin position="239"/>
        <end position="258"/>
    </location>
</feature>
<sequence length="515" mass="55431">MALYDGHSINSAPCDSEEDEGPESEETQPLLSTEEGSAQCCSARFNLAFLMFLGFCMVYALRVNLSVVMVAMVNGTVTQPIGNSSQAEVCPKHSSPEGNSTNEGPPGVPQYDWSSETQGVILSSFFYGYILTQVVGGYVSDRFGGKLFLGLGVLCTAVLTLLTPLAASLGVPYLIALRAAEGIGEGVSFPAMNAMWARWAPPLERSRLVTFSAAGVSFGTFVALPLTGFMCQSLGWPSVFYIFGAAGCVWSVFWFTLVSDEPRSHPRISKSELNYITDSIGSQGSAQGWSVPALSMLGSLPLWSIVVAHFSANWSYYTLLTTLPTYMDQVLRFNIKENGFLSALPYLCCFPVGLLSGVLADFLQERRLLSTTAVRKIFTVSGMVFPAVFLVATAFIGCDYRWAVAFLTVSSALSGIISAGFSMNHLDIAPRYAGILLGITNSFGTIPGIAAPTVVGYLTAQHSLSGWRLVFFISAGINVFGALFYCVCGTGQLQSWAREEQRPGKGHKDRWAGDC</sequence>
<comment type="catalytic activity">
    <reaction evidence="18">
        <text>N-acetyl-L-aspartyl-L-glutamate(out) = N-acetyl-L-aspartyl-L-glutamate(in)</text>
        <dbReference type="Rhea" id="RHEA:72599"/>
        <dbReference type="ChEBI" id="CHEBI:76931"/>
    </reaction>
    <physiologicalReaction direction="left-to-right" evidence="18">
        <dbReference type="Rhea" id="RHEA:72600"/>
    </physiologicalReaction>
</comment>
<evidence type="ECO:0000256" key="24">
    <source>
        <dbReference type="ARBA" id="ARBA00081195"/>
    </source>
</evidence>
<keyword evidence="12" id="KW-0325">Glycoprotein</keyword>
<evidence type="ECO:0000256" key="17">
    <source>
        <dbReference type="ARBA" id="ARBA00050625"/>
    </source>
</evidence>
<evidence type="ECO:0000256" key="4">
    <source>
        <dbReference type="ARBA" id="ARBA00004656"/>
    </source>
</evidence>
<dbReference type="PANTHER" id="PTHR11662:SF284">
    <property type="entry name" value="SMALL INTESTINE URATE EXPORTER-RELATED"/>
    <property type="match status" value="1"/>
</dbReference>
<evidence type="ECO:0000256" key="10">
    <source>
        <dbReference type="ARBA" id="ARBA00023018"/>
    </source>
</evidence>
<keyword evidence="30" id="KW-1185">Reference proteome</keyword>
<accession>A0AAD8CKD3</accession>
<evidence type="ECO:0000256" key="19">
    <source>
        <dbReference type="ARBA" id="ARBA00051447"/>
    </source>
</evidence>
<dbReference type="GO" id="GO:0015293">
    <property type="term" value="F:symporter activity"/>
    <property type="evidence" value="ECO:0007669"/>
    <property type="project" value="UniProtKB-KW"/>
</dbReference>
<evidence type="ECO:0000256" key="20">
    <source>
        <dbReference type="ARBA" id="ARBA00051612"/>
    </source>
</evidence>
<evidence type="ECO:0000256" key="14">
    <source>
        <dbReference type="ARBA" id="ARBA00023329"/>
    </source>
</evidence>
<dbReference type="SUPFAM" id="SSF103473">
    <property type="entry name" value="MFS general substrate transporter"/>
    <property type="match status" value="1"/>
</dbReference>
<evidence type="ECO:0000256" key="23">
    <source>
        <dbReference type="ARBA" id="ARBA00080244"/>
    </source>
</evidence>
<comment type="catalytic activity">
    <reaction evidence="17">
        <text>N-acetylneuraminate(in) + H(+)(in) = N-acetylneuraminate(out) + H(+)(out)</text>
        <dbReference type="Rhea" id="RHEA:28987"/>
        <dbReference type="ChEBI" id="CHEBI:15378"/>
        <dbReference type="ChEBI" id="CHEBI:35418"/>
    </reaction>
    <physiologicalReaction direction="right-to-left" evidence="17">
        <dbReference type="Rhea" id="RHEA:28989"/>
    </physiologicalReaction>
</comment>
<feature type="transmembrane region" description="Helical" evidence="27">
    <location>
        <begin position="374"/>
        <end position="396"/>
    </location>
</feature>
<evidence type="ECO:0000256" key="22">
    <source>
        <dbReference type="ARBA" id="ARBA00069713"/>
    </source>
</evidence>
<keyword evidence="6" id="KW-1003">Cell membrane</keyword>
<evidence type="ECO:0000256" key="3">
    <source>
        <dbReference type="ARBA" id="ARBA00004638"/>
    </source>
</evidence>
<reference evidence="29" key="1">
    <citation type="submission" date="2022-02" db="EMBL/GenBank/DDBJ databases">
        <title>Atlantic sturgeon de novo genome assembly.</title>
        <authorList>
            <person name="Stock M."/>
            <person name="Klopp C."/>
            <person name="Guiguen Y."/>
            <person name="Cabau C."/>
            <person name="Parinello H."/>
            <person name="Santidrian Yebra-Pimentel E."/>
            <person name="Kuhl H."/>
            <person name="Dirks R.P."/>
            <person name="Guessner J."/>
            <person name="Wuertz S."/>
            <person name="Du K."/>
            <person name="Schartl M."/>
        </authorList>
    </citation>
    <scope>NUCLEOTIDE SEQUENCE</scope>
    <source>
        <strain evidence="29">STURGEONOMICS-FGT-2020</strain>
        <tissue evidence="29">Whole blood</tissue>
    </source>
</reference>
<dbReference type="InterPro" id="IPR050382">
    <property type="entry name" value="MFS_Na/Anion_cotransporter"/>
</dbReference>
<dbReference type="InterPro" id="IPR020846">
    <property type="entry name" value="MFS_dom"/>
</dbReference>
<evidence type="ECO:0000259" key="28">
    <source>
        <dbReference type="PROSITE" id="PS50850"/>
    </source>
</evidence>
<evidence type="ECO:0000256" key="18">
    <source>
        <dbReference type="ARBA" id="ARBA00051403"/>
    </source>
</evidence>
<keyword evidence="9 27" id="KW-1133">Transmembrane helix</keyword>
<protein>
    <recommendedName>
        <fullName evidence="22">Sialin</fullName>
    </recommendedName>
    <alternativeName>
        <fullName evidence="25">H(+)/nitrate cotransporter</fullName>
    </alternativeName>
    <alternativeName>
        <fullName evidence="23">H(+)/sialic acid cotransporter</fullName>
    </alternativeName>
    <alternativeName>
        <fullName evidence="24">Vesicular excitatory amino acid transporter</fullName>
    </alternativeName>
</protein>
<evidence type="ECO:0000256" key="9">
    <source>
        <dbReference type="ARBA" id="ARBA00022989"/>
    </source>
</evidence>
<feature type="transmembrane region" description="Helical" evidence="27">
    <location>
        <begin position="208"/>
        <end position="227"/>
    </location>
</feature>
<keyword evidence="14" id="KW-0968">Cytoplasmic vesicle</keyword>
<feature type="domain" description="Major facilitator superfamily (MFS) profile" evidence="28">
    <location>
        <begin position="50"/>
        <end position="493"/>
    </location>
</feature>
<feature type="compositionally biased region" description="Acidic residues" evidence="26">
    <location>
        <begin position="15"/>
        <end position="26"/>
    </location>
</feature>
<evidence type="ECO:0000313" key="30">
    <source>
        <dbReference type="Proteomes" id="UP001230051"/>
    </source>
</evidence>
<feature type="transmembrane region" description="Helical" evidence="27">
    <location>
        <begin position="402"/>
        <end position="423"/>
    </location>
</feature>
<keyword evidence="8" id="KW-0769">Symport</keyword>
<dbReference type="Proteomes" id="UP001230051">
    <property type="component" value="Unassembled WGS sequence"/>
</dbReference>
<comment type="catalytic activity">
    <reaction evidence="19">
        <text>L-glutamate(out) = L-glutamate(in)</text>
        <dbReference type="Rhea" id="RHEA:66336"/>
        <dbReference type="ChEBI" id="CHEBI:29985"/>
    </reaction>
    <physiologicalReaction direction="left-to-right" evidence="19">
        <dbReference type="Rhea" id="RHEA:66337"/>
    </physiologicalReaction>
</comment>
<dbReference type="InterPro" id="IPR011701">
    <property type="entry name" value="MFS"/>
</dbReference>
<feature type="transmembrane region" description="Helical" evidence="27">
    <location>
        <begin position="47"/>
        <end position="73"/>
    </location>
</feature>
<feature type="region of interest" description="Disordered" evidence="26">
    <location>
        <begin position="83"/>
        <end position="110"/>
    </location>
</feature>
<evidence type="ECO:0000256" key="26">
    <source>
        <dbReference type="SAM" id="MobiDB-lite"/>
    </source>
</evidence>
<dbReference type="FunFam" id="1.20.1250.20:FF:000067">
    <property type="entry name" value="sialin isoform X2"/>
    <property type="match status" value="1"/>
</dbReference>
<dbReference type="GO" id="GO:0046942">
    <property type="term" value="P:carboxylic acid transport"/>
    <property type="evidence" value="ECO:0007669"/>
    <property type="project" value="UniProtKB-ARBA"/>
</dbReference>
<evidence type="ECO:0000256" key="15">
    <source>
        <dbReference type="ARBA" id="ARBA00050101"/>
    </source>
</evidence>
<evidence type="ECO:0000256" key="13">
    <source>
        <dbReference type="ARBA" id="ARBA00023228"/>
    </source>
</evidence>
<evidence type="ECO:0000256" key="27">
    <source>
        <dbReference type="SAM" id="Phobius"/>
    </source>
</evidence>
<feature type="transmembrane region" description="Helical" evidence="27">
    <location>
        <begin position="120"/>
        <end position="140"/>
    </location>
</feature>
<feature type="transmembrane region" description="Helical" evidence="27">
    <location>
        <begin position="173"/>
        <end position="196"/>
    </location>
</feature>
<evidence type="ECO:0000256" key="7">
    <source>
        <dbReference type="ARBA" id="ARBA00022692"/>
    </source>
</evidence>
<evidence type="ECO:0000313" key="29">
    <source>
        <dbReference type="EMBL" id="KAK1153117.1"/>
    </source>
</evidence>
<feature type="transmembrane region" description="Helical" evidence="27">
    <location>
        <begin position="300"/>
        <end position="319"/>
    </location>
</feature>
<dbReference type="PANTHER" id="PTHR11662">
    <property type="entry name" value="SOLUTE CARRIER FAMILY 17"/>
    <property type="match status" value="1"/>
</dbReference>
<comment type="catalytic activity">
    <reaction evidence="16">
        <text>L-aspartate(out) = L-aspartate(in)</text>
        <dbReference type="Rhea" id="RHEA:66332"/>
        <dbReference type="ChEBI" id="CHEBI:29991"/>
    </reaction>
    <physiologicalReaction direction="left-to-right" evidence="16">
        <dbReference type="Rhea" id="RHEA:66333"/>
    </physiologicalReaction>
</comment>
<dbReference type="FunFam" id="1.20.1250.20:FF:000003">
    <property type="entry name" value="Solute carrier family 17 member 3"/>
    <property type="match status" value="1"/>
</dbReference>
<evidence type="ECO:0000256" key="6">
    <source>
        <dbReference type="ARBA" id="ARBA00022475"/>
    </source>
</evidence>
<feature type="transmembrane region" description="Helical" evidence="27">
    <location>
        <begin position="466"/>
        <end position="488"/>
    </location>
</feature>
<evidence type="ECO:0000256" key="2">
    <source>
        <dbReference type="ARBA" id="ARBA00004554"/>
    </source>
</evidence>
<dbReference type="GO" id="GO:0016323">
    <property type="term" value="C:basolateral plasma membrane"/>
    <property type="evidence" value="ECO:0007669"/>
    <property type="project" value="UniProtKB-SubCell"/>
</dbReference>
<evidence type="ECO:0000256" key="5">
    <source>
        <dbReference type="ARBA" id="ARBA00022448"/>
    </source>
</evidence>
<dbReference type="GO" id="GO:0005765">
    <property type="term" value="C:lysosomal membrane"/>
    <property type="evidence" value="ECO:0007669"/>
    <property type="project" value="UniProtKB-SubCell"/>
</dbReference>
<evidence type="ECO:0000256" key="25">
    <source>
        <dbReference type="ARBA" id="ARBA00081925"/>
    </source>
</evidence>